<dbReference type="PANTHER" id="PTHR21237">
    <property type="entry name" value="GRPE PROTEIN"/>
    <property type="match status" value="1"/>
</dbReference>
<evidence type="ECO:0000256" key="6">
    <source>
        <dbReference type="ARBA" id="ARBA00023186"/>
    </source>
</evidence>
<comment type="caution">
    <text evidence="11">The sequence shown here is derived from an EMBL/GenBank/DDBJ whole genome shotgun (WGS) entry which is preliminary data.</text>
</comment>
<keyword evidence="4" id="KW-0963">Cytoplasm</keyword>
<feature type="coiled-coil region" evidence="9">
    <location>
        <begin position="72"/>
        <end position="124"/>
    </location>
</feature>
<evidence type="ECO:0000256" key="5">
    <source>
        <dbReference type="ARBA" id="ARBA00023016"/>
    </source>
</evidence>
<evidence type="ECO:0000313" key="12">
    <source>
        <dbReference type="Proteomes" id="UP001153069"/>
    </source>
</evidence>
<evidence type="ECO:0000256" key="4">
    <source>
        <dbReference type="ARBA" id="ARBA00022490"/>
    </source>
</evidence>
<dbReference type="PRINTS" id="PR00773">
    <property type="entry name" value="GRPEPROTEIN"/>
</dbReference>
<dbReference type="PANTHER" id="PTHR21237:SF40">
    <property type="entry name" value="CELL CYCLE AND APOPTOSIS REGULATOR PROTEIN 2"/>
    <property type="match status" value="1"/>
</dbReference>
<feature type="signal peptide" evidence="10">
    <location>
        <begin position="1"/>
        <end position="25"/>
    </location>
</feature>
<feature type="chain" id="PRO_5040494072" description="GrpE protein homolog" evidence="10">
    <location>
        <begin position="26"/>
        <end position="236"/>
    </location>
</feature>
<accession>A0A9N8H5W8</accession>
<dbReference type="FunFam" id="2.30.22.10:FF:000001">
    <property type="entry name" value="Protein GrpE"/>
    <property type="match status" value="1"/>
</dbReference>
<dbReference type="Pfam" id="PF01025">
    <property type="entry name" value="GrpE"/>
    <property type="match status" value="1"/>
</dbReference>
<dbReference type="InterPro" id="IPR013805">
    <property type="entry name" value="GrpE_CC"/>
</dbReference>
<evidence type="ECO:0000256" key="10">
    <source>
        <dbReference type="SAM" id="SignalP"/>
    </source>
</evidence>
<keyword evidence="6 7" id="KW-0143">Chaperone</keyword>
<name>A0A9N8H5W8_9STRA</name>
<evidence type="ECO:0000256" key="2">
    <source>
        <dbReference type="ARBA" id="ARBA00009054"/>
    </source>
</evidence>
<keyword evidence="7" id="KW-0496">Mitochondrion</keyword>
<evidence type="ECO:0000256" key="8">
    <source>
        <dbReference type="RuleBase" id="RU004478"/>
    </source>
</evidence>
<proteinExistence type="inferred from homology"/>
<dbReference type="CDD" id="cd00446">
    <property type="entry name" value="GrpE"/>
    <property type="match status" value="1"/>
</dbReference>
<evidence type="ECO:0000256" key="3">
    <source>
        <dbReference type="ARBA" id="ARBA00011738"/>
    </source>
</evidence>
<dbReference type="GO" id="GO:0042803">
    <property type="term" value="F:protein homodimerization activity"/>
    <property type="evidence" value="ECO:0007669"/>
    <property type="project" value="InterPro"/>
</dbReference>
<dbReference type="GO" id="GO:0051082">
    <property type="term" value="F:unfolded protein binding"/>
    <property type="evidence" value="ECO:0007669"/>
    <property type="project" value="TreeGrafter"/>
</dbReference>
<dbReference type="PROSITE" id="PS01071">
    <property type="entry name" value="GRPE"/>
    <property type="match status" value="1"/>
</dbReference>
<dbReference type="HAMAP" id="MF_01151">
    <property type="entry name" value="GrpE"/>
    <property type="match status" value="1"/>
</dbReference>
<gene>
    <name evidence="11" type="ORF">SEMRO_84_G044930.1</name>
</gene>
<dbReference type="SUPFAM" id="SSF58014">
    <property type="entry name" value="Coiled-coil domain of nucleotide exchange factor GrpE"/>
    <property type="match status" value="1"/>
</dbReference>
<protein>
    <recommendedName>
        <fullName evidence="7">GrpE protein homolog</fullName>
    </recommendedName>
</protein>
<evidence type="ECO:0000256" key="1">
    <source>
        <dbReference type="ARBA" id="ARBA00004496"/>
    </source>
</evidence>
<comment type="similarity">
    <text evidence="2 8">Belongs to the GrpE family.</text>
</comment>
<dbReference type="OrthoDB" id="201635at2759"/>
<sequence length="236" mass="26025">MMALLLQKQQVLLTLALALLISANAFSLVPSNKPMVVRSVMTVLRAEEESNDDNDNSTSDILSSPAFLKRKIDVLKSDIEEAEGQIAELTAAVEEGKGEWGEQLDKLRSEYSNIQERLGNQNKQGDVRATVQVAREMLSVMDNFDRAFGAVTPESPEDEAVEAEYKATYEQILDTFKELGVTTVETVGTEFNYEFHQAVMQIPSDGFEEGIVCDELQKGFVLGETLIRPAMVAVAA</sequence>
<reference evidence="11" key="1">
    <citation type="submission" date="2020-06" db="EMBL/GenBank/DDBJ databases">
        <authorList>
            <consortium name="Plant Systems Biology data submission"/>
        </authorList>
    </citation>
    <scope>NUCLEOTIDE SEQUENCE</scope>
    <source>
        <strain evidence="11">D6</strain>
    </source>
</reference>
<comment type="subunit">
    <text evidence="3">Homodimer.</text>
</comment>
<evidence type="ECO:0000313" key="11">
    <source>
        <dbReference type="EMBL" id="CAB9500470.1"/>
    </source>
</evidence>
<dbReference type="Gene3D" id="2.30.22.10">
    <property type="entry name" value="Head domain of nucleotide exchange factor GrpE"/>
    <property type="match status" value="1"/>
</dbReference>
<dbReference type="GO" id="GO:0000774">
    <property type="term" value="F:adenyl-nucleotide exchange factor activity"/>
    <property type="evidence" value="ECO:0007669"/>
    <property type="project" value="InterPro"/>
</dbReference>
<dbReference type="GO" id="GO:0051087">
    <property type="term" value="F:protein-folding chaperone binding"/>
    <property type="evidence" value="ECO:0007669"/>
    <property type="project" value="InterPro"/>
</dbReference>
<dbReference type="InterPro" id="IPR000740">
    <property type="entry name" value="GrpE"/>
</dbReference>
<organism evidence="11 12">
    <name type="scientific">Seminavis robusta</name>
    <dbReference type="NCBI Taxonomy" id="568900"/>
    <lineage>
        <taxon>Eukaryota</taxon>
        <taxon>Sar</taxon>
        <taxon>Stramenopiles</taxon>
        <taxon>Ochrophyta</taxon>
        <taxon>Bacillariophyta</taxon>
        <taxon>Bacillariophyceae</taxon>
        <taxon>Bacillariophycidae</taxon>
        <taxon>Naviculales</taxon>
        <taxon>Naviculaceae</taxon>
        <taxon>Seminavis</taxon>
    </lineage>
</organism>
<evidence type="ECO:0000256" key="7">
    <source>
        <dbReference type="RuleBase" id="RU000640"/>
    </source>
</evidence>
<dbReference type="EMBL" id="CAICTM010000083">
    <property type="protein sequence ID" value="CAB9500470.1"/>
    <property type="molecule type" value="Genomic_DNA"/>
</dbReference>
<dbReference type="GO" id="GO:0005759">
    <property type="term" value="C:mitochondrial matrix"/>
    <property type="evidence" value="ECO:0007669"/>
    <property type="project" value="UniProtKB-SubCell"/>
</dbReference>
<dbReference type="Gene3D" id="3.90.20.20">
    <property type="match status" value="1"/>
</dbReference>
<comment type="function">
    <text evidence="7">Essential component of the PAM complex, a complex required for the translocation of transit peptide-containing proteins from the inner membrane into the mitochondrial matrix in an ATP-dependent manner.</text>
</comment>
<dbReference type="SUPFAM" id="SSF51064">
    <property type="entry name" value="Head domain of nucleotide exchange factor GrpE"/>
    <property type="match status" value="1"/>
</dbReference>
<keyword evidence="12" id="KW-1185">Reference proteome</keyword>
<comment type="subcellular location">
    <subcellularLocation>
        <location evidence="1">Cytoplasm</location>
    </subcellularLocation>
    <subcellularLocation>
        <location evidence="7">Mitochondrion matrix</location>
    </subcellularLocation>
</comment>
<keyword evidence="10" id="KW-0732">Signal</keyword>
<dbReference type="AlphaFoldDB" id="A0A9N8H5W8"/>
<keyword evidence="9" id="KW-0175">Coiled coil</keyword>
<keyword evidence="5" id="KW-0346">Stress response</keyword>
<dbReference type="InterPro" id="IPR009012">
    <property type="entry name" value="GrpE_head"/>
</dbReference>
<dbReference type="GO" id="GO:0006457">
    <property type="term" value="P:protein folding"/>
    <property type="evidence" value="ECO:0007669"/>
    <property type="project" value="InterPro"/>
</dbReference>
<evidence type="ECO:0000256" key="9">
    <source>
        <dbReference type="SAM" id="Coils"/>
    </source>
</evidence>
<dbReference type="Proteomes" id="UP001153069">
    <property type="component" value="Unassembled WGS sequence"/>
</dbReference>